<keyword evidence="1" id="KW-0812">Transmembrane</keyword>
<feature type="transmembrane region" description="Helical" evidence="1">
    <location>
        <begin position="6"/>
        <end position="23"/>
    </location>
</feature>
<dbReference type="EMBL" id="NBWU01000001">
    <property type="protein sequence ID" value="PCE66575.1"/>
    <property type="molecule type" value="Genomic_DNA"/>
</dbReference>
<gene>
    <name evidence="2" type="ORF">B7P33_04565</name>
</gene>
<dbReference type="Pfam" id="PF13630">
    <property type="entry name" value="SdpI"/>
    <property type="match status" value="1"/>
</dbReference>
<evidence type="ECO:0000256" key="1">
    <source>
        <dbReference type="SAM" id="Phobius"/>
    </source>
</evidence>
<keyword evidence="1" id="KW-0472">Membrane</keyword>
<dbReference type="OrthoDB" id="3173919at2"/>
<dbReference type="AlphaFoldDB" id="A0A2A4GFL7"/>
<evidence type="ECO:0000313" key="3">
    <source>
        <dbReference type="Proteomes" id="UP000219559"/>
    </source>
</evidence>
<dbReference type="RefSeq" id="WP_097442096.1">
    <property type="nucleotide sequence ID" value="NZ_NBWU01000001.1"/>
</dbReference>
<name>A0A2A4GFL7_9FLAO</name>
<feature type="transmembrane region" description="Helical" evidence="1">
    <location>
        <begin position="82"/>
        <end position="100"/>
    </location>
</feature>
<feature type="transmembrane region" description="Helical" evidence="1">
    <location>
        <begin position="58"/>
        <end position="76"/>
    </location>
</feature>
<evidence type="ECO:0000313" key="2">
    <source>
        <dbReference type="EMBL" id="PCE66575.1"/>
    </source>
</evidence>
<organism evidence="2 3">
    <name type="scientific">Sediminicola luteus</name>
    <dbReference type="NCBI Taxonomy" id="319238"/>
    <lineage>
        <taxon>Bacteria</taxon>
        <taxon>Pseudomonadati</taxon>
        <taxon>Bacteroidota</taxon>
        <taxon>Flavobacteriia</taxon>
        <taxon>Flavobacteriales</taxon>
        <taxon>Flavobacteriaceae</taxon>
        <taxon>Sediminicola</taxon>
    </lineage>
</organism>
<dbReference type="InterPro" id="IPR025962">
    <property type="entry name" value="SdpI/YhfL"/>
</dbReference>
<protein>
    <recommendedName>
        <fullName evidence="4">SdpI/YhfL protein family</fullName>
    </recommendedName>
</protein>
<accession>A0A2A4GFL7</accession>
<comment type="caution">
    <text evidence="2">The sequence shown here is derived from an EMBL/GenBank/DDBJ whole genome shotgun (WGS) entry which is preliminary data.</text>
</comment>
<proteinExistence type="predicted"/>
<evidence type="ECO:0008006" key="4">
    <source>
        <dbReference type="Google" id="ProtNLM"/>
    </source>
</evidence>
<sequence>MSISMVLLILLSILIMGLPLYFIQNPPEKPNSLIGYRSKTALANQYLWDKAQFIWPRVLLKFSLAVLVIQFGSILFLEAIHVLLLTAFLWVIALGLSVWVTEIKLKAFRKNPKG</sequence>
<keyword evidence="3" id="KW-1185">Reference proteome</keyword>
<keyword evidence="1" id="KW-1133">Transmembrane helix</keyword>
<dbReference type="Proteomes" id="UP000219559">
    <property type="component" value="Unassembled WGS sequence"/>
</dbReference>
<reference evidence="2 3" key="1">
    <citation type="submission" date="2017-04" db="EMBL/GenBank/DDBJ databases">
        <title>A new member of the family Flavobacteriaceae isolated from ascidians.</title>
        <authorList>
            <person name="Chen L."/>
        </authorList>
    </citation>
    <scope>NUCLEOTIDE SEQUENCE [LARGE SCALE GENOMIC DNA]</scope>
    <source>
        <strain evidence="2 3">HQA918</strain>
    </source>
</reference>